<evidence type="ECO:0000313" key="2">
    <source>
        <dbReference type="EMBL" id="KAJ7728696.1"/>
    </source>
</evidence>
<feature type="compositionally biased region" description="Basic and acidic residues" evidence="1">
    <location>
        <begin position="126"/>
        <end position="136"/>
    </location>
</feature>
<evidence type="ECO:0000256" key="1">
    <source>
        <dbReference type="SAM" id="MobiDB-lite"/>
    </source>
</evidence>
<feature type="compositionally biased region" description="Basic and acidic residues" evidence="1">
    <location>
        <begin position="271"/>
        <end position="283"/>
    </location>
</feature>
<dbReference type="Proteomes" id="UP001215280">
    <property type="component" value="Unassembled WGS sequence"/>
</dbReference>
<feature type="region of interest" description="Disordered" evidence="1">
    <location>
        <begin position="347"/>
        <end position="375"/>
    </location>
</feature>
<feature type="compositionally biased region" description="Pro residues" evidence="1">
    <location>
        <begin position="71"/>
        <end position="92"/>
    </location>
</feature>
<proteinExistence type="predicted"/>
<keyword evidence="3" id="KW-1185">Reference proteome</keyword>
<protein>
    <submittedName>
        <fullName evidence="2">Uncharacterized protein</fullName>
    </submittedName>
</protein>
<evidence type="ECO:0000313" key="3">
    <source>
        <dbReference type="Proteomes" id="UP001215280"/>
    </source>
</evidence>
<reference evidence="2" key="1">
    <citation type="submission" date="2023-03" db="EMBL/GenBank/DDBJ databases">
        <title>Massive genome expansion in bonnet fungi (Mycena s.s.) driven by repeated elements and novel gene families across ecological guilds.</title>
        <authorList>
            <consortium name="Lawrence Berkeley National Laboratory"/>
            <person name="Harder C.B."/>
            <person name="Miyauchi S."/>
            <person name="Viragh M."/>
            <person name="Kuo A."/>
            <person name="Thoen E."/>
            <person name="Andreopoulos B."/>
            <person name="Lu D."/>
            <person name="Skrede I."/>
            <person name="Drula E."/>
            <person name="Henrissat B."/>
            <person name="Morin E."/>
            <person name="Kohler A."/>
            <person name="Barry K."/>
            <person name="LaButti K."/>
            <person name="Morin E."/>
            <person name="Salamov A."/>
            <person name="Lipzen A."/>
            <person name="Mereny Z."/>
            <person name="Hegedus B."/>
            <person name="Baldrian P."/>
            <person name="Stursova M."/>
            <person name="Weitz H."/>
            <person name="Taylor A."/>
            <person name="Grigoriev I.V."/>
            <person name="Nagy L.G."/>
            <person name="Martin F."/>
            <person name="Kauserud H."/>
        </authorList>
    </citation>
    <scope>NUCLEOTIDE SEQUENCE</scope>
    <source>
        <strain evidence="2">CBHHK188m</strain>
    </source>
</reference>
<feature type="region of interest" description="Disordered" evidence="1">
    <location>
        <begin position="619"/>
        <end position="668"/>
    </location>
</feature>
<name>A0AAD7HW62_9AGAR</name>
<dbReference type="AlphaFoldDB" id="A0AAD7HW62"/>
<feature type="compositionally biased region" description="Low complexity" evidence="1">
    <location>
        <begin position="214"/>
        <end position="223"/>
    </location>
</feature>
<feature type="compositionally biased region" description="Pro residues" evidence="1">
    <location>
        <begin position="104"/>
        <end position="114"/>
    </location>
</feature>
<feature type="region of interest" description="Disordered" evidence="1">
    <location>
        <begin position="50"/>
        <end position="283"/>
    </location>
</feature>
<gene>
    <name evidence="2" type="ORF">DFH07DRAFT_969772</name>
</gene>
<feature type="compositionally biased region" description="Acidic residues" evidence="1">
    <location>
        <begin position="259"/>
        <end position="270"/>
    </location>
</feature>
<organism evidence="2 3">
    <name type="scientific">Mycena maculata</name>
    <dbReference type="NCBI Taxonomy" id="230809"/>
    <lineage>
        <taxon>Eukaryota</taxon>
        <taxon>Fungi</taxon>
        <taxon>Dikarya</taxon>
        <taxon>Basidiomycota</taxon>
        <taxon>Agaricomycotina</taxon>
        <taxon>Agaricomycetes</taxon>
        <taxon>Agaricomycetidae</taxon>
        <taxon>Agaricales</taxon>
        <taxon>Marasmiineae</taxon>
        <taxon>Mycenaceae</taxon>
        <taxon>Mycena</taxon>
    </lineage>
</organism>
<dbReference type="EMBL" id="JARJLG010000203">
    <property type="protein sequence ID" value="KAJ7728696.1"/>
    <property type="molecule type" value="Genomic_DNA"/>
</dbReference>
<comment type="caution">
    <text evidence="2">The sequence shown here is derived from an EMBL/GenBank/DDBJ whole genome shotgun (WGS) entry which is preliminary data.</text>
</comment>
<feature type="compositionally biased region" description="Polar residues" evidence="1">
    <location>
        <begin position="224"/>
        <end position="237"/>
    </location>
</feature>
<sequence length="688" mass="75082">MSQPLYDPNSPWVRSPKGAIYVRDPSASYWKGPRQDRVFVPSLDWPAGMQFPPDFDAEPTADEGAHSAPPAMVPVPPPPQLTPVAPAPPPIPQSTAASVQQPLPLNPQAPPPPYSGTGLLGHTLSRYRERAARSLADRLQPARGPHSYGPIHYRGERGEYRGDCRDEYRGDRRDDYYREQPRHRDSPRRDWHSRDRPNHDRAPPPRRPEPATAPPTSAAVTGPIQSSAPAPTHSYPNVDNAPLDEFGLPVFPEPVCAEDVSDYEGTDDSETEARKTQNARASEKIRLGNALRKANQSEPSPAAPPFPEASVSGVWTGLDYSKALTTAYRSEGTRLLLRRQGEADSAWLRASTGDPTPRSRRPNADGTIRLSRNARRRLARTRTPWASLFEQFEADVAQNFEHPETSEALSDNPVAPIAPNLPVALPSQSYLGTATAPDGYVATPSGHMRPTHHAPNTPLATVLADLVAEPPLSWDDGIRLADGRWVDSDSPVGSCPAVDDVLAARFLHHIAPRDDALLRVRFWEFAITGLSVFGFFERFIRRGEWRATVHPLEHYPFATMSMNTVLAWIYFHGVHPDTADMARLRSFAISARNSCEGSNDPASLTFAVGMFPRAPDDVLRLPDSPGVAPSTEEGEISSPPPHTPSEDVEMPDGTASTDAAASESTGDGFIVVDPAAEAANPDDDALSY</sequence>
<accession>A0AAD7HW62</accession>
<feature type="compositionally biased region" description="Basic and acidic residues" evidence="1">
    <location>
        <begin position="153"/>
        <end position="209"/>
    </location>
</feature>
<feature type="compositionally biased region" description="Low complexity" evidence="1">
    <location>
        <begin position="652"/>
        <end position="668"/>
    </location>
</feature>